<protein>
    <submittedName>
        <fullName evidence="2">Uncharacterized protein</fullName>
    </submittedName>
</protein>
<sequence length="268" mass="28812">MHGLARLQVSQASQGPDAPKKRQTAFQKTPLGEFWVMAWWQGDGGEQARAGDGGDMPMFSFKRQVIRSTQTTGGGERERGRSHKRGKLTMHHQHHAFGNLSNLVKPSPGSWLEEAMFDVVCGTVKAIVAETQPRALAANGLQRLAEACRGLQRQGLSERPVSCLNVVSKIGISTVQYKCGICTIGSEVGASVGVMDISAENSLATTLFGLFCIKNGRCSRLFTIYSIFLLSENGAAELGLIPDTLATSDGRIRGLVIGLGYLYCGPPT</sequence>
<gene>
    <name evidence="2" type="ORF">HYFRA_00012040</name>
</gene>
<dbReference type="EMBL" id="CAJVRL010000069">
    <property type="protein sequence ID" value="CAG8956123.1"/>
    <property type="molecule type" value="Genomic_DNA"/>
</dbReference>
<organism evidence="2 3">
    <name type="scientific">Hymenoscyphus fraxineus</name>
    <dbReference type="NCBI Taxonomy" id="746836"/>
    <lineage>
        <taxon>Eukaryota</taxon>
        <taxon>Fungi</taxon>
        <taxon>Dikarya</taxon>
        <taxon>Ascomycota</taxon>
        <taxon>Pezizomycotina</taxon>
        <taxon>Leotiomycetes</taxon>
        <taxon>Helotiales</taxon>
        <taxon>Helotiaceae</taxon>
        <taxon>Hymenoscyphus</taxon>
    </lineage>
</organism>
<accession>A0A9N9PUZ2</accession>
<dbReference type="Proteomes" id="UP000696280">
    <property type="component" value="Unassembled WGS sequence"/>
</dbReference>
<evidence type="ECO:0000256" key="1">
    <source>
        <dbReference type="SAM" id="MobiDB-lite"/>
    </source>
</evidence>
<feature type="region of interest" description="Disordered" evidence="1">
    <location>
        <begin position="67"/>
        <end position="86"/>
    </location>
</feature>
<evidence type="ECO:0000313" key="2">
    <source>
        <dbReference type="EMBL" id="CAG8956123.1"/>
    </source>
</evidence>
<comment type="caution">
    <text evidence="2">The sequence shown here is derived from an EMBL/GenBank/DDBJ whole genome shotgun (WGS) entry which is preliminary data.</text>
</comment>
<proteinExistence type="predicted"/>
<reference evidence="2" key="1">
    <citation type="submission" date="2021-07" db="EMBL/GenBank/DDBJ databases">
        <authorList>
            <person name="Durling M."/>
        </authorList>
    </citation>
    <scope>NUCLEOTIDE SEQUENCE</scope>
</reference>
<name>A0A9N9PUZ2_9HELO</name>
<dbReference type="OrthoDB" id="10490285at2759"/>
<feature type="region of interest" description="Disordered" evidence="1">
    <location>
        <begin position="1"/>
        <end position="24"/>
    </location>
</feature>
<dbReference type="AlphaFoldDB" id="A0A9N9PUZ2"/>
<keyword evidence="3" id="KW-1185">Reference proteome</keyword>
<evidence type="ECO:0000313" key="3">
    <source>
        <dbReference type="Proteomes" id="UP000696280"/>
    </source>
</evidence>